<reference evidence="2 3" key="1">
    <citation type="submission" date="2020-07" db="EMBL/GenBank/DDBJ databases">
        <title>Fungal Genomes of the International Space Station.</title>
        <authorList>
            <person name="Seuylemezian A."/>
            <person name="Singh N.K."/>
            <person name="Wood J."/>
            <person name="Venkateswaran K."/>
        </authorList>
    </citation>
    <scope>NUCLEOTIDE SEQUENCE [LARGE SCALE GENOMIC DNA]</scope>
    <source>
        <strain evidence="2 3">PL-B2</strain>
    </source>
</reference>
<keyword evidence="3" id="KW-1185">Reference proteome</keyword>
<dbReference type="InterPro" id="IPR011037">
    <property type="entry name" value="Pyrv_Knase-like_insert_dom_sf"/>
</dbReference>
<evidence type="ECO:0000259" key="1">
    <source>
        <dbReference type="PROSITE" id="PS51340"/>
    </source>
</evidence>
<dbReference type="Pfam" id="PF03475">
    <property type="entry name" value="YiiM_3-alpha"/>
    <property type="match status" value="1"/>
</dbReference>
<dbReference type="InterPro" id="IPR005302">
    <property type="entry name" value="MoCF_Sase_C"/>
</dbReference>
<dbReference type="Pfam" id="PF03473">
    <property type="entry name" value="MOSC"/>
    <property type="match status" value="1"/>
</dbReference>
<organism evidence="2 3">
    <name type="scientific">Mesobacillus maritimus</name>
    <dbReference type="NCBI Taxonomy" id="1643336"/>
    <lineage>
        <taxon>Bacteria</taxon>
        <taxon>Bacillati</taxon>
        <taxon>Bacillota</taxon>
        <taxon>Bacilli</taxon>
        <taxon>Bacillales</taxon>
        <taxon>Bacillaceae</taxon>
        <taxon>Mesobacillus</taxon>
    </lineage>
</organism>
<dbReference type="Proteomes" id="UP000769780">
    <property type="component" value="Unassembled WGS sequence"/>
</dbReference>
<accession>A0ABS7K3B4</accession>
<protein>
    <submittedName>
        <fullName evidence="2">MOSC domain-containing protein</fullName>
    </submittedName>
</protein>
<dbReference type="PANTHER" id="PTHR30212:SF2">
    <property type="entry name" value="PROTEIN YIIM"/>
    <property type="match status" value="1"/>
</dbReference>
<dbReference type="InterPro" id="IPR052353">
    <property type="entry name" value="Benzoxazolinone_Detox_Enz"/>
</dbReference>
<evidence type="ECO:0000313" key="3">
    <source>
        <dbReference type="Proteomes" id="UP000769780"/>
    </source>
</evidence>
<name>A0ABS7K3B4_9BACI</name>
<dbReference type="InterPro" id="IPR005163">
    <property type="entry name" value="Tri_helical_YiiM-like"/>
</dbReference>
<feature type="domain" description="MOSC" evidence="1">
    <location>
        <begin position="20"/>
        <end position="152"/>
    </location>
</feature>
<sequence length="202" mass="23330">MPREYYWKDQQESSAIGKNKVSEVYLSKAGFEHDGVANTKFHGGPDRAVCLYPFEHYSLWEKEFMQRLEYPGFGENITTTGMKEDKVFIGDVFALGEAVIEVTQGRVPCSTISKHNGIDRLLKRIVETGYTGYFFRVLEEGRITSDAEIKFLHRVQNKYSVLKGNQLLFHDKGNKVEIEEMLQLEALSTEWKDRFKKLLCTV</sequence>
<dbReference type="EMBL" id="JACWFH010000008">
    <property type="protein sequence ID" value="MBY0096752.1"/>
    <property type="molecule type" value="Genomic_DNA"/>
</dbReference>
<dbReference type="PROSITE" id="PS51340">
    <property type="entry name" value="MOSC"/>
    <property type="match status" value="1"/>
</dbReference>
<comment type="caution">
    <text evidence="2">The sequence shown here is derived from an EMBL/GenBank/DDBJ whole genome shotgun (WGS) entry which is preliminary data.</text>
</comment>
<dbReference type="RefSeq" id="WP_221872862.1">
    <property type="nucleotide sequence ID" value="NZ_JACWFH010000008.1"/>
</dbReference>
<dbReference type="SUPFAM" id="SSF50800">
    <property type="entry name" value="PK beta-barrel domain-like"/>
    <property type="match status" value="1"/>
</dbReference>
<evidence type="ECO:0000313" key="2">
    <source>
        <dbReference type="EMBL" id="MBY0096752.1"/>
    </source>
</evidence>
<proteinExistence type="predicted"/>
<dbReference type="PANTHER" id="PTHR30212">
    <property type="entry name" value="PROTEIN YIIM"/>
    <property type="match status" value="1"/>
</dbReference>
<dbReference type="Gene3D" id="2.40.33.20">
    <property type="entry name" value="PK beta-barrel domain-like"/>
    <property type="match status" value="1"/>
</dbReference>
<gene>
    <name evidence="2" type="ORF">H0185_08015</name>
</gene>